<dbReference type="Gene3D" id="3.40.50.1000">
    <property type="entry name" value="HAD superfamily/HAD-like"/>
    <property type="match status" value="1"/>
</dbReference>
<dbReference type="GO" id="GO:0006564">
    <property type="term" value="P:L-serine biosynthetic process"/>
    <property type="evidence" value="ECO:0007669"/>
    <property type="project" value="TreeGrafter"/>
</dbReference>
<dbReference type="InterPro" id="IPR006385">
    <property type="entry name" value="HAD_hydro_SerB1"/>
</dbReference>
<sequence>MNQTKPVVAAFDFDGTITTRDTFVPFLALAFGRVRVGLAFASLAGEALKVVLKRSDRDRFKARIIGRLFPGHSVPSLRRVGDAHARAVEALFRPAALERIAWHRSQGHRLVMVSASLDLYLEPVAARLGFDDLLCTRPAGDPLLFDGGMDGANCRGAEKVRRLEGLLGDLTQYELHAYGDSAGDREMLEVADVAYYRPFE</sequence>
<dbReference type="STRING" id="765911.Thivi_2917"/>
<dbReference type="KEGG" id="tvi:Thivi_2917"/>
<dbReference type="GO" id="GO:0005737">
    <property type="term" value="C:cytoplasm"/>
    <property type="evidence" value="ECO:0007669"/>
    <property type="project" value="TreeGrafter"/>
</dbReference>
<evidence type="ECO:0000313" key="2">
    <source>
        <dbReference type="Proteomes" id="UP000006062"/>
    </source>
</evidence>
<proteinExistence type="predicted"/>
<dbReference type="Proteomes" id="UP000006062">
    <property type="component" value="Chromosome"/>
</dbReference>
<accession>I3YCV4</accession>
<dbReference type="InterPro" id="IPR036412">
    <property type="entry name" value="HAD-like_sf"/>
</dbReference>
<dbReference type="PANTHER" id="PTHR43344:SF14">
    <property type="entry name" value="HAD-IB FAMILY HYDROLASE"/>
    <property type="match status" value="1"/>
</dbReference>
<dbReference type="eggNOG" id="COG0560">
    <property type="taxonomic scope" value="Bacteria"/>
</dbReference>
<protein>
    <submittedName>
        <fullName evidence="1">HAD-superfamily subfamily IB hydrolase, TIGR01490</fullName>
    </submittedName>
</protein>
<dbReference type="OrthoDB" id="9784466at2"/>
<dbReference type="EMBL" id="CP003154">
    <property type="protein sequence ID" value="AFL74822.1"/>
    <property type="molecule type" value="Genomic_DNA"/>
</dbReference>
<dbReference type="NCBIfam" id="TIGR01488">
    <property type="entry name" value="HAD-SF-IB"/>
    <property type="match status" value="1"/>
</dbReference>
<reference evidence="1 2" key="1">
    <citation type="submission" date="2012-06" db="EMBL/GenBank/DDBJ databases">
        <title>Complete sequence of Thiocystis violascens DSM 198.</title>
        <authorList>
            <consortium name="US DOE Joint Genome Institute"/>
            <person name="Lucas S."/>
            <person name="Han J."/>
            <person name="Lapidus A."/>
            <person name="Cheng J.-F."/>
            <person name="Goodwin L."/>
            <person name="Pitluck S."/>
            <person name="Peters L."/>
            <person name="Ovchinnikova G."/>
            <person name="Teshima H."/>
            <person name="Detter J.C."/>
            <person name="Han C."/>
            <person name="Tapia R."/>
            <person name="Land M."/>
            <person name="Hauser L."/>
            <person name="Kyrpides N."/>
            <person name="Ivanova N."/>
            <person name="Pagani I."/>
            <person name="Vogl K."/>
            <person name="Liu Z."/>
            <person name="Frigaard N.-U."/>
            <person name="Bryant D."/>
            <person name="Woyke T."/>
        </authorList>
    </citation>
    <scope>NUCLEOTIDE SEQUENCE [LARGE SCALE GENOMIC DNA]</scope>
    <source>
        <strain evidence="2">ATCC 17096 / DSM 198 / 6111</strain>
    </source>
</reference>
<name>I3YCV4_THIV6</name>
<dbReference type="Gene3D" id="1.20.1440.100">
    <property type="entry name" value="SG protein - dephosphorylation function"/>
    <property type="match status" value="1"/>
</dbReference>
<keyword evidence="2" id="KW-1185">Reference proteome</keyword>
<dbReference type="PANTHER" id="PTHR43344">
    <property type="entry name" value="PHOSPHOSERINE PHOSPHATASE"/>
    <property type="match status" value="1"/>
</dbReference>
<gene>
    <name evidence="1" type="ordered locus">Thivi_2917</name>
</gene>
<dbReference type="HOGENOM" id="CLU_052657_2_1_6"/>
<evidence type="ECO:0000313" key="1">
    <source>
        <dbReference type="EMBL" id="AFL74822.1"/>
    </source>
</evidence>
<dbReference type="Pfam" id="PF12710">
    <property type="entry name" value="HAD"/>
    <property type="match status" value="1"/>
</dbReference>
<dbReference type="AlphaFoldDB" id="I3YCV4"/>
<dbReference type="SUPFAM" id="SSF56784">
    <property type="entry name" value="HAD-like"/>
    <property type="match status" value="1"/>
</dbReference>
<dbReference type="GO" id="GO:0036424">
    <property type="term" value="F:L-phosphoserine phosphatase activity"/>
    <property type="evidence" value="ECO:0007669"/>
    <property type="project" value="TreeGrafter"/>
</dbReference>
<dbReference type="NCBIfam" id="TIGR01490">
    <property type="entry name" value="HAD-SF-IB-hyp1"/>
    <property type="match status" value="1"/>
</dbReference>
<dbReference type="InterPro" id="IPR050582">
    <property type="entry name" value="HAD-like_SerB"/>
</dbReference>
<dbReference type="GO" id="GO:0000287">
    <property type="term" value="F:magnesium ion binding"/>
    <property type="evidence" value="ECO:0007669"/>
    <property type="project" value="TreeGrafter"/>
</dbReference>
<keyword evidence="1" id="KW-0378">Hydrolase</keyword>
<dbReference type="RefSeq" id="WP_014779251.1">
    <property type="nucleotide sequence ID" value="NC_018012.1"/>
</dbReference>
<dbReference type="InterPro" id="IPR023214">
    <property type="entry name" value="HAD_sf"/>
</dbReference>
<organism evidence="1 2">
    <name type="scientific">Thiocystis violascens (strain ATCC 17096 / DSM 198 / 6111)</name>
    <name type="common">Chromatium violascens</name>
    <dbReference type="NCBI Taxonomy" id="765911"/>
    <lineage>
        <taxon>Bacteria</taxon>
        <taxon>Pseudomonadati</taxon>
        <taxon>Pseudomonadota</taxon>
        <taxon>Gammaproteobacteria</taxon>
        <taxon>Chromatiales</taxon>
        <taxon>Chromatiaceae</taxon>
        <taxon>Thiocystis</taxon>
    </lineage>
</organism>